<protein>
    <recommendedName>
        <fullName evidence="6">Major facilitator superfamily domain-containing protein 12</fullName>
    </recommendedName>
</protein>
<feature type="transmembrane region" description="Helical" evidence="3">
    <location>
        <begin position="632"/>
        <end position="653"/>
    </location>
</feature>
<keyword evidence="3" id="KW-0812">Transmembrane</keyword>
<keyword evidence="3" id="KW-1133">Transmembrane helix</keyword>
<dbReference type="Proteomes" id="UP001159427">
    <property type="component" value="Unassembled WGS sequence"/>
</dbReference>
<evidence type="ECO:0000313" key="5">
    <source>
        <dbReference type="Proteomes" id="UP001159427"/>
    </source>
</evidence>
<dbReference type="InterPro" id="IPR039672">
    <property type="entry name" value="MFS_2"/>
</dbReference>
<feature type="region of interest" description="Disordered" evidence="2">
    <location>
        <begin position="454"/>
        <end position="491"/>
    </location>
</feature>
<feature type="transmembrane region" description="Helical" evidence="3">
    <location>
        <begin position="207"/>
        <end position="229"/>
    </location>
</feature>
<feature type="region of interest" description="Disordered" evidence="2">
    <location>
        <begin position="405"/>
        <end position="437"/>
    </location>
</feature>
<gene>
    <name evidence="4" type="ORF">PEVE_00020154</name>
</gene>
<dbReference type="InterPro" id="IPR011701">
    <property type="entry name" value="MFS"/>
</dbReference>
<feature type="transmembrane region" description="Helical" evidence="3">
    <location>
        <begin position="505"/>
        <end position="522"/>
    </location>
</feature>
<feature type="compositionally biased region" description="Low complexity" evidence="2">
    <location>
        <begin position="424"/>
        <end position="433"/>
    </location>
</feature>
<sequence length="732" mass="81212">MKILRKLWYGCTEGTDVETRTPFIQRFACGVGHVINDIMRQLQFSFRLVFFMQVLGLSAENAGWLALQKKLALAFASPFSAFLVDRINIPFLSRKIGRRKSWHLVGTALGVIFMPMFFSTCYACPDDSEEWQKIVNLSIFNVILALSGCLLDIGHLTLIPVIAKDQIEAVELSALRVTFTFLSGIATYLVAWVVLGQDSRDNLSTESLVDFTTIATISIAIGLIFSLIFHVGTKEFSGEGNKDSRGIVTENLTWFYNSGSLPLHFIFRSSGFPQLPLPHRSLSKIPFSFKRLGNAIIDRFQHKTSGDKEAIVRKTTFARLFFDSLMYVDGGKEAQANGNLLIENKHGNHDHVLPTKVNSDKEVLEEVKELPHETKISILMRIFYELIGGDSETITDMNGVNCTVSNDRYGNEDETEEKSHKNDSQSGSSLSSGVDNKGFLDSCETESERFYPDQITLEPVEVNSNDSQREEVNCKPSTNSDDPESARPSTSAPTMTLRAWLKNPHLYKVAIIFTCTFVLRNISYSYLPLFLTYRAHFAKESIAYLPLIMLSSGALSSAVSKRIVVKIGGKWTFILSALLVIGAGVWFYFISESNRVMTYPAVVLLGWGFSAMAVNSLAFATQLIGPNKGTSGVVFAVMTLFSNVFGGATVMTIQKLFPSGGTSEDCDECGDYVRHVFSIVTGSLAAISLLIVLFFQESKSTQKMRKLLRKTAAMIWTLKPSHSWAAGVSPLD</sequence>
<evidence type="ECO:0000313" key="4">
    <source>
        <dbReference type="EMBL" id="CAH3190135.1"/>
    </source>
</evidence>
<organism evidence="4 5">
    <name type="scientific">Porites evermanni</name>
    <dbReference type="NCBI Taxonomy" id="104178"/>
    <lineage>
        <taxon>Eukaryota</taxon>
        <taxon>Metazoa</taxon>
        <taxon>Cnidaria</taxon>
        <taxon>Anthozoa</taxon>
        <taxon>Hexacorallia</taxon>
        <taxon>Scleractinia</taxon>
        <taxon>Fungiina</taxon>
        <taxon>Poritidae</taxon>
        <taxon>Porites</taxon>
    </lineage>
</organism>
<accession>A0ABN8SGV1</accession>
<feature type="non-terminal residue" evidence="4">
    <location>
        <position position="732"/>
    </location>
</feature>
<keyword evidence="5" id="KW-1185">Reference proteome</keyword>
<name>A0ABN8SGV1_9CNID</name>
<dbReference type="EMBL" id="CALNXI010002708">
    <property type="protein sequence ID" value="CAH3190135.1"/>
    <property type="molecule type" value="Genomic_DNA"/>
</dbReference>
<dbReference type="SUPFAM" id="SSF103473">
    <property type="entry name" value="MFS general substrate transporter"/>
    <property type="match status" value="2"/>
</dbReference>
<feature type="transmembrane region" description="Helical" evidence="3">
    <location>
        <begin position="174"/>
        <end position="195"/>
    </location>
</feature>
<comment type="caution">
    <text evidence="4">The sequence shown here is derived from an EMBL/GenBank/DDBJ whole genome shotgun (WGS) entry which is preliminary data.</text>
</comment>
<feature type="transmembrane region" description="Helical" evidence="3">
    <location>
        <begin position="596"/>
        <end position="620"/>
    </location>
</feature>
<evidence type="ECO:0000256" key="1">
    <source>
        <dbReference type="ARBA" id="ARBA00008335"/>
    </source>
</evidence>
<reference evidence="4 5" key="1">
    <citation type="submission" date="2022-05" db="EMBL/GenBank/DDBJ databases">
        <authorList>
            <consortium name="Genoscope - CEA"/>
            <person name="William W."/>
        </authorList>
    </citation>
    <scope>NUCLEOTIDE SEQUENCE [LARGE SCALE GENOMIC DNA]</scope>
</reference>
<proteinExistence type="inferred from homology"/>
<comment type="similarity">
    <text evidence="1">Belongs to the major facilitator superfamily.</text>
</comment>
<feature type="transmembrane region" description="Helical" evidence="3">
    <location>
        <begin position="101"/>
        <end position="118"/>
    </location>
</feature>
<feature type="transmembrane region" description="Helical" evidence="3">
    <location>
        <begin position="138"/>
        <end position="162"/>
    </location>
</feature>
<dbReference type="PANTHER" id="PTHR11328:SF28">
    <property type="entry name" value="MAJOR FACILITATOR SUPERFAMILY DOMAIN-CONTAINING PROTEIN 12"/>
    <property type="match status" value="1"/>
</dbReference>
<feature type="transmembrane region" description="Helical" evidence="3">
    <location>
        <begin position="673"/>
        <end position="695"/>
    </location>
</feature>
<dbReference type="Pfam" id="PF13347">
    <property type="entry name" value="MFS_2"/>
    <property type="match status" value="1"/>
</dbReference>
<keyword evidence="3" id="KW-0472">Membrane</keyword>
<evidence type="ECO:0008006" key="6">
    <source>
        <dbReference type="Google" id="ProtNLM"/>
    </source>
</evidence>
<dbReference type="Pfam" id="PF07690">
    <property type="entry name" value="MFS_1"/>
    <property type="match status" value="1"/>
</dbReference>
<evidence type="ECO:0000256" key="2">
    <source>
        <dbReference type="SAM" id="MobiDB-lite"/>
    </source>
</evidence>
<evidence type="ECO:0000256" key="3">
    <source>
        <dbReference type="SAM" id="Phobius"/>
    </source>
</evidence>
<dbReference type="PANTHER" id="PTHR11328">
    <property type="entry name" value="MAJOR FACILITATOR SUPERFAMILY DOMAIN-CONTAINING PROTEIN"/>
    <property type="match status" value="1"/>
</dbReference>
<feature type="transmembrane region" description="Helical" evidence="3">
    <location>
        <begin position="571"/>
        <end position="590"/>
    </location>
</feature>
<dbReference type="InterPro" id="IPR036259">
    <property type="entry name" value="MFS_trans_sf"/>
</dbReference>
<feature type="transmembrane region" description="Helical" evidence="3">
    <location>
        <begin position="542"/>
        <end position="559"/>
    </location>
</feature>
<dbReference type="Gene3D" id="1.20.1250.20">
    <property type="entry name" value="MFS general substrate transporter like domains"/>
    <property type="match status" value="2"/>
</dbReference>